<keyword evidence="2" id="KW-0808">Transferase</keyword>
<dbReference type="Gene3D" id="3.40.50.2000">
    <property type="entry name" value="Glycogen Phosphorylase B"/>
    <property type="match status" value="2"/>
</dbReference>
<dbReference type="PANTHER" id="PTHR45947">
    <property type="entry name" value="SULFOQUINOVOSYL TRANSFERASE SQD2"/>
    <property type="match status" value="1"/>
</dbReference>
<evidence type="ECO:0000313" key="2">
    <source>
        <dbReference type="EMBL" id="TSB01533.1"/>
    </source>
</evidence>
<dbReference type="Proteomes" id="UP000320160">
    <property type="component" value="Unassembled WGS sequence"/>
</dbReference>
<dbReference type="RefSeq" id="WP_143776751.1">
    <property type="nucleotide sequence ID" value="NZ_VKKU01000002.1"/>
</dbReference>
<sequence>MRIAYICADPGVPVFGTKGCSIHVQEIVRALSRLGHGVTLFARRWGGEAPADLAGLRCVELAKPISAGGSERELELVHLDAAIAPLLDAHGPFDMLYERYALWSSAAVKWAQQNAVPSVLEVNAPLVEEQATHRALVHRELAEMLSGEAFGAANRIVAVSTGVANWLKREVVESAKIDIIANGVDAARFVPSFNPHHAEPVIGFVGTLKPWHGLDILVDAAAMLKAQDLPFRLLLVGDGPEREGLERALAERDLANRTELTGAVAPAAIPALLARMDIAVAPYPDLADFYFSPLKVMEYMAAGRAVVASRIGDIDGLVRHGATGLLCPAGDRDALAHALAELIRSPDSRTRLGSAARDHALAELGWDSVARRILAQAGERVAC</sequence>
<evidence type="ECO:0000313" key="3">
    <source>
        <dbReference type="Proteomes" id="UP000320160"/>
    </source>
</evidence>
<dbReference type="Pfam" id="PF13439">
    <property type="entry name" value="Glyco_transf_4"/>
    <property type="match status" value="1"/>
</dbReference>
<dbReference type="AlphaFoldDB" id="A0A553WA24"/>
<proteinExistence type="predicted"/>
<name>A0A553WA24_9SPHN</name>
<dbReference type="CDD" id="cd03801">
    <property type="entry name" value="GT4_PimA-like"/>
    <property type="match status" value="1"/>
</dbReference>
<gene>
    <name evidence="2" type="ORF">FOM92_10105</name>
</gene>
<dbReference type="PANTHER" id="PTHR45947:SF3">
    <property type="entry name" value="SULFOQUINOVOSYL TRANSFERASE SQD2"/>
    <property type="match status" value="1"/>
</dbReference>
<accession>A0A553WA24</accession>
<dbReference type="Pfam" id="PF13692">
    <property type="entry name" value="Glyco_trans_1_4"/>
    <property type="match status" value="1"/>
</dbReference>
<evidence type="ECO:0000259" key="1">
    <source>
        <dbReference type="Pfam" id="PF13439"/>
    </source>
</evidence>
<dbReference type="GO" id="GO:0016757">
    <property type="term" value="F:glycosyltransferase activity"/>
    <property type="evidence" value="ECO:0007669"/>
    <property type="project" value="UniProtKB-ARBA"/>
</dbReference>
<dbReference type="SUPFAM" id="SSF53756">
    <property type="entry name" value="UDP-Glycosyltransferase/glycogen phosphorylase"/>
    <property type="match status" value="1"/>
</dbReference>
<protein>
    <submittedName>
        <fullName evidence="2">Glycosyltransferase family 4 protein</fullName>
    </submittedName>
</protein>
<keyword evidence="3" id="KW-1185">Reference proteome</keyword>
<reference evidence="2 3" key="1">
    <citation type="submission" date="2019-07" db="EMBL/GenBank/DDBJ databases">
        <authorList>
            <person name="Park M."/>
        </authorList>
    </citation>
    <scope>NUCLEOTIDE SEQUENCE [LARGE SCALE GENOMIC DNA]</scope>
    <source>
        <strain evidence="2 3">KCTC32445</strain>
    </source>
</reference>
<dbReference type="InterPro" id="IPR028098">
    <property type="entry name" value="Glyco_trans_4-like_N"/>
</dbReference>
<dbReference type="EMBL" id="VKKU01000002">
    <property type="protein sequence ID" value="TSB01533.1"/>
    <property type="molecule type" value="Genomic_DNA"/>
</dbReference>
<dbReference type="InterPro" id="IPR050194">
    <property type="entry name" value="Glycosyltransferase_grp1"/>
</dbReference>
<comment type="caution">
    <text evidence="2">The sequence shown here is derived from an EMBL/GenBank/DDBJ whole genome shotgun (WGS) entry which is preliminary data.</text>
</comment>
<dbReference type="OrthoDB" id="9790710at2"/>
<feature type="domain" description="Glycosyltransferase subfamily 4-like N-terminal" evidence="1">
    <location>
        <begin position="19"/>
        <end position="188"/>
    </location>
</feature>
<organism evidence="2 3">
    <name type="scientific">Sphingorhabdus contaminans</name>
    <dbReference type="NCBI Taxonomy" id="1343899"/>
    <lineage>
        <taxon>Bacteria</taxon>
        <taxon>Pseudomonadati</taxon>
        <taxon>Pseudomonadota</taxon>
        <taxon>Alphaproteobacteria</taxon>
        <taxon>Sphingomonadales</taxon>
        <taxon>Sphingomonadaceae</taxon>
        <taxon>Sphingorhabdus</taxon>
    </lineage>
</organism>